<dbReference type="PANTHER" id="PTHR43767">
    <property type="entry name" value="LONG-CHAIN-FATTY-ACID--COA LIGASE"/>
    <property type="match status" value="1"/>
</dbReference>
<evidence type="ECO:0000256" key="1">
    <source>
        <dbReference type="ARBA" id="ARBA00022598"/>
    </source>
</evidence>
<dbReference type="InterPro" id="IPR045851">
    <property type="entry name" value="AMP-bd_C_sf"/>
</dbReference>
<dbReference type="InterPro" id="IPR042099">
    <property type="entry name" value="ANL_N_sf"/>
</dbReference>
<keyword evidence="1" id="KW-0436">Ligase</keyword>
<dbReference type="InterPro" id="IPR000873">
    <property type="entry name" value="AMP-dep_synth/lig_dom"/>
</dbReference>
<accession>A0A2S0MGM5</accession>
<evidence type="ECO:0000313" key="3">
    <source>
        <dbReference type="EMBL" id="AVO34901.1"/>
    </source>
</evidence>
<gene>
    <name evidence="3" type="ORF">C6570_12140</name>
</gene>
<sequence length="450" mass="47521">MSVETRPLTSHTNGDALAWDESGAVTVDAFYRSVVRIAQSLPPSRYVVNTCQDRYLFMLGFAAALISGRPTLMPSSFTAGTLQQIQDRYPDIICLHDGTQRAEGLREWRISDTQEPLDAGEVTAPEIDVNQIAAIVFTSGSTGEPTAHAKTWGRLCVNGASEAARLGSAGHTIVATVPAQHMYGFESSVLLAMHGGSSVWRGKPFYPADIAAALAASPRPRMLVTTPYHLSNLVGSGTEVPECDLLLCATAPLSTELATTAEALFSSPLFEIYGCTESGQVASRRTVSGPVWQLLPGLSMASDESGAWVSGGHVEGRVALTDQISHLGGDLFRLGDRHSDMVNIAGKRASLAALSATLRGLPGVVDACYLLPHASSASPPESIQRLAALVVAPALSVNDITTALRHAVDPAFLPRPLLKVDALPRNATGKVLANELQALFQRARAAAPAP</sequence>
<feature type="domain" description="AMP-dependent synthetase/ligase" evidence="2">
    <location>
        <begin position="46"/>
        <end position="283"/>
    </location>
</feature>
<name>A0A2S0MGM5_9BURK</name>
<dbReference type="KEGG" id="otk:C6570_12140"/>
<dbReference type="PANTHER" id="PTHR43767:SF8">
    <property type="entry name" value="LONG-CHAIN-FATTY-ACID--COA LIGASE"/>
    <property type="match status" value="1"/>
</dbReference>
<keyword evidence="4" id="KW-1185">Reference proteome</keyword>
<protein>
    <submittedName>
        <fullName evidence="3">Beta-hydroxyacyl-ACP dehydratase</fullName>
    </submittedName>
</protein>
<evidence type="ECO:0000313" key="4">
    <source>
        <dbReference type="Proteomes" id="UP000239709"/>
    </source>
</evidence>
<dbReference type="RefSeq" id="WP_106703450.1">
    <property type="nucleotide sequence ID" value="NZ_CP027666.1"/>
</dbReference>
<dbReference type="AlphaFoldDB" id="A0A2S0MGM5"/>
<dbReference type="Proteomes" id="UP000239709">
    <property type="component" value="Chromosome"/>
</dbReference>
<dbReference type="OrthoDB" id="9787658at2"/>
<dbReference type="SUPFAM" id="SSF56801">
    <property type="entry name" value="Acetyl-CoA synthetase-like"/>
    <property type="match status" value="1"/>
</dbReference>
<dbReference type="InterPro" id="IPR050237">
    <property type="entry name" value="ATP-dep_AMP-bd_enzyme"/>
</dbReference>
<dbReference type="Pfam" id="PF00501">
    <property type="entry name" value="AMP-binding"/>
    <property type="match status" value="1"/>
</dbReference>
<evidence type="ECO:0000259" key="2">
    <source>
        <dbReference type="Pfam" id="PF00501"/>
    </source>
</evidence>
<dbReference type="Gene3D" id="3.40.50.12780">
    <property type="entry name" value="N-terminal domain of ligase-like"/>
    <property type="match status" value="1"/>
</dbReference>
<dbReference type="Gene3D" id="3.30.300.30">
    <property type="match status" value="1"/>
</dbReference>
<organism evidence="3 4">
    <name type="scientific">Ottowia oryzae</name>
    <dbReference type="NCBI Taxonomy" id="2109914"/>
    <lineage>
        <taxon>Bacteria</taxon>
        <taxon>Pseudomonadati</taxon>
        <taxon>Pseudomonadota</taxon>
        <taxon>Betaproteobacteria</taxon>
        <taxon>Burkholderiales</taxon>
        <taxon>Comamonadaceae</taxon>
        <taxon>Ottowia</taxon>
    </lineage>
</organism>
<dbReference type="GO" id="GO:0016874">
    <property type="term" value="F:ligase activity"/>
    <property type="evidence" value="ECO:0007669"/>
    <property type="project" value="UniProtKB-KW"/>
</dbReference>
<dbReference type="EMBL" id="CP027666">
    <property type="protein sequence ID" value="AVO34901.1"/>
    <property type="molecule type" value="Genomic_DNA"/>
</dbReference>
<proteinExistence type="predicted"/>
<reference evidence="3 4" key="1">
    <citation type="submission" date="2018-03" db="EMBL/GenBank/DDBJ databases">
        <title>Genome sequencing of Ottowia sp.</title>
        <authorList>
            <person name="Kim S.-J."/>
            <person name="Heo J."/>
            <person name="Kwon S.-W."/>
        </authorList>
    </citation>
    <scope>NUCLEOTIDE SEQUENCE [LARGE SCALE GENOMIC DNA]</scope>
    <source>
        <strain evidence="3 4">KADR8-3</strain>
    </source>
</reference>